<organism evidence="1 2">
    <name type="scientific">Arctium lappa</name>
    <name type="common">Greater burdock</name>
    <name type="synonym">Lappa major</name>
    <dbReference type="NCBI Taxonomy" id="4217"/>
    <lineage>
        <taxon>Eukaryota</taxon>
        <taxon>Viridiplantae</taxon>
        <taxon>Streptophyta</taxon>
        <taxon>Embryophyta</taxon>
        <taxon>Tracheophyta</taxon>
        <taxon>Spermatophyta</taxon>
        <taxon>Magnoliopsida</taxon>
        <taxon>eudicotyledons</taxon>
        <taxon>Gunneridae</taxon>
        <taxon>Pentapetalae</taxon>
        <taxon>asterids</taxon>
        <taxon>campanulids</taxon>
        <taxon>Asterales</taxon>
        <taxon>Asteraceae</taxon>
        <taxon>Carduoideae</taxon>
        <taxon>Cardueae</taxon>
        <taxon>Arctiinae</taxon>
        <taxon>Arctium</taxon>
    </lineage>
</organism>
<dbReference type="EMBL" id="CM042063">
    <property type="protein sequence ID" value="KAI3666917.1"/>
    <property type="molecule type" value="Genomic_DNA"/>
</dbReference>
<protein>
    <submittedName>
        <fullName evidence="1">Uncharacterized protein</fullName>
    </submittedName>
</protein>
<proteinExistence type="predicted"/>
<reference evidence="2" key="1">
    <citation type="journal article" date="2022" name="Mol. Ecol. Resour.">
        <title>The genomes of chicory, endive, great burdock and yacon provide insights into Asteraceae palaeo-polyploidization history and plant inulin production.</title>
        <authorList>
            <person name="Fan W."/>
            <person name="Wang S."/>
            <person name="Wang H."/>
            <person name="Wang A."/>
            <person name="Jiang F."/>
            <person name="Liu H."/>
            <person name="Zhao H."/>
            <person name="Xu D."/>
            <person name="Zhang Y."/>
        </authorList>
    </citation>
    <scope>NUCLEOTIDE SEQUENCE [LARGE SCALE GENOMIC DNA]</scope>
    <source>
        <strain evidence="2">cv. Niubang</strain>
    </source>
</reference>
<accession>A0ACB8XI44</accession>
<evidence type="ECO:0000313" key="2">
    <source>
        <dbReference type="Proteomes" id="UP001055879"/>
    </source>
</evidence>
<reference evidence="1 2" key="2">
    <citation type="journal article" date="2022" name="Mol. Ecol. Resour.">
        <title>The genomes of chicory, endive, great burdock and yacon provide insights into Asteraceae paleo-polyploidization history and plant inulin production.</title>
        <authorList>
            <person name="Fan W."/>
            <person name="Wang S."/>
            <person name="Wang H."/>
            <person name="Wang A."/>
            <person name="Jiang F."/>
            <person name="Liu H."/>
            <person name="Zhao H."/>
            <person name="Xu D."/>
            <person name="Zhang Y."/>
        </authorList>
    </citation>
    <scope>NUCLEOTIDE SEQUENCE [LARGE SCALE GENOMIC DNA]</scope>
    <source>
        <strain evidence="2">cv. Niubang</strain>
    </source>
</reference>
<evidence type="ECO:0000313" key="1">
    <source>
        <dbReference type="EMBL" id="KAI3666917.1"/>
    </source>
</evidence>
<sequence length="150" mass="17098">MKAKANTVTVDHFNSLKQEVTSSIQNMSNTIRSSTESIENTLQLLAERVQALENTCKIQADSRKRRHGDTITVDHFDSLKQGGRVKKEIEGMFVDLVYIDSEPGESETTILKIKEEIEEIISFSDNEFEENFEVLDFVSEQLPETTPKEQ</sequence>
<dbReference type="Proteomes" id="UP001055879">
    <property type="component" value="Linkage Group LG17"/>
</dbReference>
<name>A0ACB8XI44_ARCLA</name>
<keyword evidence="2" id="KW-1185">Reference proteome</keyword>
<comment type="caution">
    <text evidence="1">The sequence shown here is derived from an EMBL/GenBank/DDBJ whole genome shotgun (WGS) entry which is preliminary data.</text>
</comment>
<gene>
    <name evidence="1" type="ORF">L6452_41958</name>
</gene>